<keyword evidence="2" id="KW-1185">Reference proteome</keyword>
<organism evidence="1 2">
    <name type="scientific">Purpureocillium lilacinum</name>
    <name type="common">Paecilomyces lilacinus</name>
    <dbReference type="NCBI Taxonomy" id="33203"/>
    <lineage>
        <taxon>Eukaryota</taxon>
        <taxon>Fungi</taxon>
        <taxon>Dikarya</taxon>
        <taxon>Ascomycota</taxon>
        <taxon>Pezizomycotina</taxon>
        <taxon>Sordariomycetes</taxon>
        <taxon>Hypocreomycetidae</taxon>
        <taxon>Hypocreales</taxon>
        <taxon>Ophiocordycipitaceae</taxon>
        <taxon>Purpureocillium</taxon>
    </lineage>
</organism>
<dbReference type="EMBL" id="JAWRVI010000017">
    <property type="protein sequence ID" value="KAK4089970.1"/>
    <property type="molecule type" value="Genomic_DNA"/>
</dbReference>
<reference evidence="1 2" key="1">
    <citation type="journal article" date="2024" name="Microbiol. Resour. Announc.">
        <title>Genome annotations for the ascomycete fungi Trichoderma harzianum, Trichoderma aggressivum, and Purpureocillium lilacinum.</title>
        <authorList>
            <person name="Beijen E.P.W."/>
            <person name="Ohm R.A."/>
        </authorList>
    </citation>
    <scope>NUCLEOTIDE SEQUENCE [LARGE SCALE GENOMIC DNA]</scope>
    <source>
        <strain evidence="1 2">CBS 150709</strain>
    </source>
</reference>
<name>A0ABR0C187_PURLI</name>
<protein>
    <submittedName>
        <fullName evidence="1">Uncharacterized protein</fullName>
    </submittedName>
</protein>
<comment type="caution">
    <text evidence="1">The sequence shown here is derived from an EMBL/GenBank/DDBJ whole genome shotgun (WGS) entry which is preliminary data.</text>
</comment>
<accession>A0ABR0C187</accession>
<evidence type="ECO:0000313" key="2">
    <source>
        <dbReference type="Proteomes" id="UP001287286"/>
    </source>
</evidence>
<evidence type="ECO:0000313" key="1">
    <source>
        <dbReference type="EMBL" id="KAK4089970.1"/>
    </source>
</evidence>
<sequence length="113" mass="11995">MHLAGTLSGSSLAKADGNGICPCGSYGALNSFCLPTTDNCTPYKRKALMKAVPEEQSSAASMHVSTRSNACRAINRLEAIARFVDGPVQLPADVSLCHDHAVPRLESHHPNLH</sequence>
<proteinExistence type="predicted"/>
<gene>
    <name evidence="1" type="ORF">Purlil1_5596</name>
</gene>
<dbReference type="Proteomes" id="UP001287286">
    <property type="component" value="Unassembled WGS sequence"/>
</dbReference>